<evidence type="ECO:0000313" key="3">
    <source>
        <dbReference type="Proteomes" id="UP000553209"/>
    </source>
</evidence>
<accession>A0A7X6MHA9</accession>
<dbReference type="RefSeq" id="WP_061079705.1">
    <property type="nucleotide sequence ID" value="NZ_JAAXPG010000040.1"/>
</dbReference>
<dbReference type="InterPro" id="IPR017146">
    <property type="entry name" value="Lanti_2_LanM"/>
</dbReference>
<evidence type="ECO:0000313" key="2">
    <source>
        <dbReference type="EMBL" id="NKZ01599.1"/>
    </source>
</evidence>
<dbReference type="SUPFAM" id="SSF158745">
    <property type="entry name" value="LanC-like"/>
    <property type="match status" value="1"/>
</dbReference>
<dbReference type="GO" id="GO:0031179">
    <property type="term" value="P:peptide modification"/>
    <property type="evidence" value="ECO:0007669"/>
    <property type="project" value="InterPro"/>
</dbReference>
<name>A0A7X6MHA9_9ACTN</name>
<sequence>MKTQVPDFMVPAFAPFHLRVLPRERVAERLRGPVCEVALPGHVDGVLDTVWQGLADTVEEQAYRTLIGAFHSFREAEGLPMSTESDTALRRFTAHLDRDGTAGALLDAHPVLRERLETILANSLDAHTDLFTSYARDLPVLRENGLVSAEGRVTDVFATGSDPHNDNRQVFGLRLADGGRIVFKPRPLVADDFVRDLYRVAEPHLRHSLLGCVPRSVTVGDHGWQSFVAPEPMETADQPPRYYYRFGALCALFGSIGAGDLHDENVLAHGETPCVLDTETMVRPNPDAGDDGLTTTLGNQLKLSVVSTMLVPNRHPGSRIDVLMAGVGVQGEQASSQLERPAIVHQRSDAVQVRWEKVTYRHKDNLPRLGDQALGSTDHYGDIIEGYLDALGAVRGDGLRAVLDDYPDLPVRVLVRSTMVYSRFADAATHPRYLVRPEEAERVLGLLGHYPKHLPREGADYIRGEELRALATGNIPYFMTRGASRELATPESSFPDAYATSPLDYAREGLRLNAERSDLYHRFVMEECFSEVLGEDSPAGLWEHSVFRQTGPAPVPGSWWKGIAERIHRIGVTFEGGDGPETGWLCGAGPDRDAFTVNPGHLVSFHDLGGTVAFLQRAARGDERWRPVHGSADRGLDSLLATYGAPLVQVPESVFTGDASLLMTRPDRLDEDWLTGLVDRIDARAAAGAVDTDLVSGPAGVLMTLLAKPEGTVPVPLLLRLRDLAVPHVGLERDRPWFDLAHGELGLRWAAARAGGALGDRELVRKSADWVRARVEEGEHSPSRGWCNGTAGLLLAAAEIAATADRGEWLSGRLLSGLVDRATDLGEGPVDLSVCHGTSGVVQSLLAAARSLDAPALVDRAREYQEAVIARIRREGFYTGAAGRTSLLGYMLGWSGVGDTDLLLGTYDEDSRIPAALAL</sequence>
<proteinExistence type="predicted"/>
<dbReference type="Gene3D" id="1.50.10.20">
    <property type="match status" value="1"/>
</dbReference>
<gene>
    <name evidence="2" type="primary">lanM</name>
    <name evidence="2" type="ORF">HGB44_28590</name>
</gene>
<reference evidence="2 3" key="1">
    <citation type="submission" date="2020-04" db="EMBL/GenBank/DDBJ databases">
        <title>MicrobeNet Type strains.</title>
        <authorList>
            <person name="Nicholson A.C."/>
        </authorList>
    </citation>
    <scope>NUCLEOTIDE SEQUENCE [LARGE SCALE GENOMIC DNA]</scope>
    <source>
        <strain evidence="2 3">ATCC 23612</strain>
    </source>
</reference>
<comment type="caution">
    <text evidence="2">The sequence shown here is derived from an EMBL/GenBank/DDBJ whole genome shotgun (WGS) entry which is preliminary data.</text>
</comment>
<dbReference type="EMBL" id="JAAXPG010000040">
    <property type="protein sequence ID" value="NKZ01599.1"/>
    <property type="molecule type" value="Genomic_DNA"/>
</dbReference>
<dbReference type="Pfam" id="PF13575">
    <property type="entry name" value="DUF4135"/>
    <property type="match status" value="1"/>
</dbReference>
<dbReference type="InterPro" id="IPR007822">
    <property type="entry name" value="LANC-like"/>
</dbReference>
<evidence type="ECO:0000259" key="1">
    <source>
        <dbReference type="Pfam" id="PF13575"/>
    </source>
</evidence>
<dbReference type="AlphaFoldDB" id="A0A7X6MHA9"/>
<protein>
    <submittedName>
        <fullName evidence="2">Type 2 lantipeptide synthetase LanM</fullName>
    </submittedName>
</protein>
<dbReference type="SMART" id="SM01260">
    <property type="entry name" value="LANC_like"/>
    <property type="match status" value="1"/>
</dbReference>
<dbReference type="NCBIfam" id="TIGR03897">
    <property type="entry name" value="lanti_2_LanM"/>
    <property type="match status" value="1"/>
</dbReference>
<dbReference type="InterPro" id="IPR025410">
    <property type="entry name" value="Lant_dehyd"/>
</dbReference>
<organism evidence="2 3">
    <name type="scientific">Nocardiopsis alborubida</name>
    <dbReference type="NCBI Taxonomy" id="146802"/>
    <lineage>
        <taxon>Bacteria</taxon>
        <taxon>Bacillati</taxon>
        <taxon>Actinomycetota</taxon>
        <taxon>Actinomycetes</taxon>
        <taxon>Streptosporangiales</taxon>
        <taxon>Nocardiopsidaceae</taxon>
        <taxon>Nocardiopsis</taxon>
    </lineage>
</organism>
<dbReference type="Proteomes" id="UP000553209">
    <property type="component" value="Unassembled WGS sequence"/>
</dbReference>
<feature type="domain" description="Lantibiotic biosynthesis protein dehydration" evidence="1">
    <location>
        <begin position="110"/>
        <end position="480"/>
    </location>
</feature>
<keyword evidence="3" id="KW-1185">Reference proteome</keyword>
<dbReference type="Pfam" id="PF05147">
    <property type="entry name" value="LANC_like"/>
    <property type="match status" value="1"/>
</dbReference>